<feature type="domain" description="HTH cro/C1-type" evidence="4">
    <location>
        <begin position="12"/>
        <end position="66"/>
    </location>
</feature>
<comment type="caution">
    <text evidence="5">The sequence shown here is derived from an EMBL/GenBank/DDBJ whole genome shotgun (WGS) entry which is preliminary data.</text>
</comment>
<dbReference type="InterPro" id="IPR010982">
    <property type="entry name" value="Lambda_DNA-bd_dom_sf"/>
</dbReference>
<dbReference type="SMART" id="SM00530">
    <property type="entry name" value="HTH_XRE"/>
    <property type="match status" value="1"/>
</dbReference>
<dbReference type="GO" id="GO:0003677">
    <property type="term" value="F:DNA binding"/>
    <property type="evidence" value="ECO:0007669"/>
    <property type="project" value="UniProtKB-KW"/>
</dbReference>
<protein>
    <submittedName>
        <fullName evidence="5">Cro/Cl family transcriptional regulator</fullName>
    </submittedName>
</protein>
<evidence type="ECO:0000313" key="5">
    <source>
        <dbReference type="EMBL" id="PRH86648.1"/>
    </source>
</evidence>
<gene>
    <name evidence="5" type="ORF">C5L14_15110</name>
</gene>
<sequence length="180" mass="19039">MADVLVHVGANVRRLRAAAGLSQAALAEASGLSRRLIVAVEAGDANISLANLDRLAGVLGVDFGTIVRDPGQAGNQRVDQLGWRGMHPDSRAAFLGAAPARNTAELWIWSLGAGDRYDALPDAEGWREMLYVVEGVLIVETAGGGKVVTTGDFLIFDSSQSYSYVNAGQSIVRFVRNVVS</sequence>
<organism evidence="5 6">
    <name type="scientific">Labrys okinawensis</name>
    <dbReference type="NCBI Taxonomy" id="346911"/>
    <lineage>
        <taxon>Bacteria</taxon>
        <taxon>Pseudomonadati</taxon>
        <taxon>Pseudomonadota</taxon>
        <taxon>Alphaproteobacteria</taxon>
        <taxon>Hyphomicrobiales</taxon>
        <taxon>Xanthobacteraceae</taxon>
        <taxon>Labrys</taxon>
    </lineage>
</organism>
<dbReference type="Pfam" id="PF01381">
    <property type="entry name" value="HTH_3"/>
    <property type="match status" value="1"/>
</dbReference>
<keyword evidence="2" id="KW-0238">DNA-binding</keyword>
<keyword evidence="3" id="KW-0804">Transcription</keyword>
<keyword evidence="1" id="KW-0805">Transcription regulation</keyword>
<evidence type="ECO:0000256" key="3">
    <source>
        <dbReference type="ARBA" id="ARBA00023163"/>
    </source>
</evidence>
<dbReference type="EMBL" id="PUEJ01000005">
    <property type="protein sequence ID" value="PRH86648.1"/>
    <property type="molecule type" value="Genomic_DNA"/>
</dbReference>
<dbReference type="GO" id="GO:0003700">
    <property type="term" value="F:DNA-binding transcription factor activity"/>
    <property type="evidence" value="ECO:0007669"/>
    <property type="project" value="TreeGrafter"/>
</dbReference>
<dbReference type="InterPro" id="IPR011051">
    <property type="entry name" value="RmlC_Cupin_sf"/>
</dbReference>
<dbReference type="CDD" id="cd02209">
    <property type="entry name" value="cupin_XRE_C"/>
    <property type="match status" value="1"/>
</dbReference>
<keyword evidence="6" id="KW-1185">Reference proteome</keyword>
<evidence type="ECO:0000313" key="6">
    <source>
        <dbReference type="Proteomes" id="UP000237682"/>
    </source>
</evidence>
<dbReference type="AlphaFoldDB" id="A0A2S9QBD2"/>
<dbReference type="SUPFAM" id="SSF47413">
    <property type="entry name" value="lambda repressor-like DNA-binding domains"/>
    <property type="match status" value="1"/>
</dbReference>
<dbReference type="PROSITE" id="PS50943">
    <property type="entry name" value="HTH_CROC1"/>
    <property type="match status" value="1"/>
</dbReference>
<evidence type="ECO:0000256" key="2">
    <source>
        <dbReference type="ARBA" id="ARBA00023125"/>
    </source>
</evidence>
<name>A0A2S9QBD2_9HYPH</name>
<dbReference type="PANTHER" id="PTHR46797">
    <property type="entry name" value="HTH-TYPE TRANSCRIPTIONAL REGULATOR"/>
    <property type="match status" value="1"/>
</dbReference>
<reference evidence="5 6" key="1">
    <citation type="submission" date="2018-02" db="EMBL/GenBank/DDBJ databases">
        <title>Whole genome sequencing of endophytic bacterium.</title>
        <authorList>
            <person name="Eedara R."/>
            <person name="Podile A.R."/>
        </authorList>
    </citation>
    <scope>NUCLEOTIDE SEQUENCE [LARGE SCALE GENOMIC DNA]</scope>
    <source>
        <strain evidence="5 6">RP1T</strain>
    </source>
</reference>
<dbReference type="InterPro" id="IPR014710">
    <property type="entry name" value="RmlC-like_jellyroll"/>
</dbReference>
<evidence type="ECO:0000256" key="1">
    <source>
        <dbReference type="ARBA" id="ARBA00023015"/>
    </source>
</evidence>
<proteinExistence type="predicted"/>
<dbReference type="Gene3D" id="1.10.260.40">
    <property type="entry name" value="lambda repressor-like DNA-binding domains"/>
    <property type="match status" value="1"/>
</dbReference>
<dbReference type="OrthoDB" id="9810578at2"/>
<dbReference type="InterPro" id="IPR050807">
    <property type="entry name" value="TransReg_Diox_bact_type"/>
</dbReference>
<dbReference type="CDD" id="cd00093">
    <property type="entry name" value="HTH_XRE"/>
    <property type="match status" value="1"/>
</dbReference>
<dbReference type="Gene3D" id="2.60.120.10">
    <property type="entry name" value="Jelly Rolls"/>
    <property type="match status" value="1"/>
</dbReference>
<dbReference type="InterPro" id="IPR001387">
    <property type="entry name" value="Cro/C1-type_HTH"/>
</dbReference>
<dbReference type="Proteomes" id="UP000237682">
    <property type="component" value="Unassembled WGS sequence"/>
</dbReference>
<dbReference type="InterPro" id="IPR013096">
    <property type="entry name" value="Cupin_2"/>
</dbReference>
<dbReference type="GO" id="GO:0005829">
    <property type="term" value="C:cytosol"/>
    <property type="evidence" value="ECO:0007669"/>
    <property type="project" value="TreeGrafter"/>
</dbReference>
<dbReference type="RefSeq" id="WP_105862879.1">
    <property type="nucleotide sequence ID" value="NZ_PUEJ01000005.1"/>
</dbReference>
<accession>A0A2S9QBD2</accession>
<dbReference type="PANTHER" id="PTHR46797:SF23">
    <property type="entry name" value="HTH-TYPE TRANSCRIPTIONAL REGULATOR SUTR"/>
    <property type="match status" value="1"/>
</dbReference>
<evidence type="ECO:0000259" key="4">
    <source>
        <dbReference type="PROSITE" id="PS50943"/>
    </source>
</evidence>
<dbReference type="SUPFAM" id="SSF51182">
    <property type="entry name" value="RmlC-like cupins"/>
    <property type="match status" value="1"/>
</dbReference>
<dbReference type="Pfam" id="PF07883">
    <property type="entry name" value="Cupin_2"/>
    <property type="match status" value="1"/>
</dbReference>